<dbReference type="EMBL" id="FNNF01000015">
    <property type="protein sequence ID" value="SDW45459.1"/>
    <property type="molecule type" value="Genomic_DNA"/>
</dbReference>
<dbReference type="RefSeq" id="WP_074624518.1">
    <property type="nucleotide sequence ID" value="NZ_FNGT01000017.1"/>
</dbReference>
<sequence>MSSFITTFIACIITAVVVFFFSRWMFKNELKKNPPINEKMIRAMFREMGRKPNEAQIRRIMKNINDSYK</sequence>
<dbReference type="Pfam" id="PF03672">
    <property type="entry name" value="UPF0154"/>
    <property type="match status" value="1"/>
</dbReference>
<accession>A0A1H2TQB5</accession>
<dbReference type="AlphaFoldDB" id="A0A1H2TQB5"/>
<evidence type="ECO:0000256" key="2">
    <source>
        <dbReference type="ARBA" id="ARBA00006694"/>
    </source>
</evidence>
<evidence type="ECO:0000256" key="1">
    <source>
        <dbReference type="ARBA" id="ARBA00004167"/>
    </source>
</evidence>
<evidence type="ECO:0000256" key="3">
    <source>
        <dbReference type="ARBA" id="ARBA00022692"/>
    </source>
</evidence>
<keyword evidence="5 6" id="KW-0472">Membrane</keyword>
<proteinExistence type="inferred from homology"/>
<gene>
    <name evidence="7" type="ORF">SAMN04487759_11510</name>
</gene>
<organism evidence="7 8">
    <name type="scientific">Kandleria vitulina</name>
    <dbReference type="NCBI Taxonomy" id="1630"/>
    <lineage>
        <taxon>Bacteria</taxon>
        <taxon>Bacillati</taxon>
        <taxon>Bacillota</taxon>
        <taxon>Erysipelotrichia</taxon>
        <taxon>Erysipelotrichales</taxon>
        <taxon>Coprobacillaceae</taxon>
        <taxon>Kandleria</taxon>
    </lineage>
</organism>
<dbReference type="GO" id="GO:0016020">
    <property type="term" value="C:membrane"/>
    <property type="evidence" value="ECO:0007669"/>
    <property type="project" value="UniProtKB-SubCell"/>
</dbReference>
<evidence type="ECO:0000256" key="6">
    <source>
        <dbReference type="SAM" id="Phobius"/>
    </source>
</evidence>
<reference evidence="7 8" key="1">
    <citation type="submission" date="2016-10" db="EMBL/GenBank/DDBJ databases">
        <authorList>
            <person name="de Groot N.N."/>
        </authorList>
    </citation>
    <scope>NUCLEOTIDE SEQUENCE [LARGE SCALE GENOMIC DNA]</scope>
    <source>
        <strain evidence="7 8">S3b</strain>
    </source>
</reference>
<evidence type="ECO:0000313" key="8">
    <source>
        <dbReference type="Proteomes" id="UP000182429"/>
    </source>
</evidence>
<evidence type="ECO:0000256" key="4">
    <source>
        <dbReference type="ARBA" id="ARBA00022989"/>
    </source>
</evidence>
<dbReference type="eggNOG" id="COG3763">
    <property type="taxonomic scope" value="Bacteria"/>
</dbReference>
<keyword evidence="4 6" id="KW-1133">Transmembrane helix</keyword>
<protein>
    <submittedName>
        <fullName evidence="7">Uncharacterized protein</fullName>
    </submittedName>
</protein>
<dbReference type="InterPro" id="IPR005359">
    <property type="entry name" value="UPF0154"/>
</dbReference>
<comment type="similarity">
    <text evidence="2">Belongs to the UPF0154 family.</text>
</comment>
<evidence type="ECO:0000256" key="5">
    <source>
        <dbReference type="ARBA" id="ARBA00023136"/>
    </source>
</evidence>
<comment type="subcellular location">
    <subcellularLocation>
        <location evidence="1">Membrane</location>
        <topology evidence="1">Single-pass membrane protein</topology>
    </subcellularLocation>
</comment>
<feature type="transmembrane region" description="Helical" evidence="6">
    <location>
        <begin position="6"/>
        <end position="26"/>
    </location>
</feature>
<name>A0A1H2TQB5_9FIRM</name>
<dbReference type="Proteomes" id="UP000182429">
    <property type="component" value="Unassembled WGS sequence"/>
</dbReference>
<dbReference type="STRING" id="1630.SAMN05216514_10337"/>
<keyword evidence="3 6" id="KW-0812">Transmembrane</keyword>
<dbReference type="OrthoDB" id="1769076at2"/>
<evidence type="ECO:0000313" key="7">
    <source>
        <dbReference type="EMBL" id="SDW45459.1"/>
    </source>
</evidence>